<keyword evidence="10" id="KW-1185">Reference proteome</keyword>
<feature type="region of interest" description="Disordered" evidence="8">
    <location>
        <begin position="1"/>
        <end position="20"/>
    </location>
</feature>
<name>A0AAI9E479_9PEZI</name>
<evidence type="ECO:0000313" key="9">
    <source>
        <dbReference type="EMBL" id="CAK3818677.1"/>
    </source>
</evidence>
<dbReference type="Gene3D" id="3.90.640.10">
    <property type="entry name" value="Actin, Chain A, domain 4"/>
    <property type="match status" value="1"/>
</dbReference>
<organism evidence="9 10">
    <name type="scientific">Lecanosticta acicola</name>
    <dbReference type="NCBI Taxonomy" id="111012"/>
    <lineage>
        <taxon>Eukaryota</taxon>
        <taxon>Fungi</taxon>
        <taxon>Dikarya</taxon>
        <taxon>Ascomycota</taxon>
        <taxon>Pezizomycotina</taxon>
        <taxon>Dothideomycetes</taxon>
        <taxon>Dothideomycetidae</taxon>
        <taxon>Mycosphaerellales</taxon>
        <taxon>Mycosphaerellaceae</taxon>
        <taxon>Lecanosticta</taxon>
    </lineage>
</organism>
<evidence type="ECO:0000256" key="6">
    <source>
        <dbReference type="ARBA" id="ARBA00063309"/>
    </source>
</evidence>
<sequence length="451" mass="50427">MARSKSTNTAQPAAPSNQLQSKTLIFDNGAHTIKAGFSTPNPSPDDCQTIANCIARSQRDKVTYIGQDLDTCGDFGELQIRRPVEKGYIVNWEGEKAVWERTLHDKRSSLQCDPHETNLILTEASNAPRALQRNADEMVFEEFEFGCLWRVGASCLNAWAPSPFTKNSNDGCEVKTTPLECLLVVDAGHSHTMITPLYQGRPLHPACRRLEIGGKTLTNYLKDMLNRQYDMHREEWICQEIKEDACYVAPDSTTFASNLEKVWKGGQKDPREIDSSIVVDYVLPDYEQLKRGFARPHDPSKGAKLRRLGIGGQSEMVLPVGNERFTVPELLFTPSDVGMQQDGIAGTIMQSLHALPKGLWQPFLANVVVVGGTSKFPGFVERLEADLRSRIDEDYLVRVAKAADPLKNVWLGGARLAQNEDLLKSLVVTRAEYLEHGDLWTRRKFAGRLGR</sequence>
<evidence type="ECO:0000256" key="2">
    <source>
        <dbReference type="ARBA" id="ARBA00005665"/>
    </source>
</evidence>
<dbReference type="AlphaFoldDB" id="A0AAI9E479"/>
<dbReference type="SUPFAM" id="SSF53067">
    <property type="entry name" value="Actin-like ATPase domain"/>
    <property type="match status" value="2"/>
</dbReference>
<evidence type="ECO:0000313" key="10">
    <source>
        <dbReference type="Proteomes" id="UP001296104"/>
    </source>
</evidence>
<dbReference type="Proteomes" id="UP001296104">
    <property type="component" value="Unassembled WGS sequence"/>
</dbReference>
<evidence type="ECO:0000256" key="3">
    <source>
        <dbReference type="ARBA" id="ARBA00018633"/>
    </source>
</evidence>
<gene>
    <name evidence="9" type="ORF">LECACI_7A001144</name>
</gene>
<comment type="similarity">
    <text evidence="2">Belongs to the actin family. ARP6 subfamily.</text>
</comment>
<dbReference type="EMBL" id="CAVMBE010000004">
    <property type="protein sequence ID" value="CAK3818677.1"/>
    <property type="molecule type" value="Genomic_DNA"/>
</dbReference>
<evidence type="ECO:0000256" key="7">
    <source>
        <dbReference type="ARBA" id="ARBA00073820"/>
    </source>
</evidence>
<comment type="function">
    <text evidence="5">Component of the SWR1 complex which mediates the ATP-dependent exchange of histone H2A for the H2A variant HZT1 leading to transcriptional regulation of selected genes by chromatin remodeling. Involved in chromosome stability.</text>
</comment>
<proteinExistence type="inferred from homology"/>
<dbReference type="CDD" id="cd10210">
    <property type="entry name" value="ASKHA_NBD_Arp6"/>
    <property type="match status" value="1"/>
</dbReference>
<evidence type="ECO:0000256" key="1">
    <source>
        <dbReference type="ARBA" id="ARBA00004496"/>
    </source>
</evidence>
<dbReference type="Gene3D" id="2.30.36.70">
    <property type="entry name" value="Actin, Chain A, domain 2"/>
    <property type="match status" value="1"/>
</dbReference>
<evidence type="ECO:0000256" key="5">
    <source>
        <dbReference type="ARBA" id="ARBA00025222"/>
    </source>
</evidence>
<dbReference type="Gene3D" id="3.30.420.40">
    <property type="match status" value="2"/>
</dbReference>
<dbReference type="GO" id="GO:0005737">
    <property type="term" value="C:cytoplasm"/>
    <property type="evidence" value="ECO:0007669"/>
    <property type="project" value="UniProtKB-SubCell"/>
</dbReference>
<evidence type="ECO:0000256" key="4">
    <source>
        <dbReference type="ARBA" id="ARBA00022490"/>
    </source>
</evidence>
<keyword evidence="4" id="KW-0963">Cytoplasm</keyword>
<comment type="subcellular location">
    <subcellularLocation>
        <location evidence="1">Cytoplasm</location>
    </subcellularLocation>
</comment>
<comment type="subunit">
    <text evidence="6">Component of the SWR1 chromatin remodeling complex.</text>
</comment>
<protein>
    <recommendedName>
        <fullName evidence="3">Actin-like protein ARP6</fullName>
    </recommendedName>
    <alternativeName>
        <fullName evidence="7">Actin-like protein arp6</fullName>
    </alternativeName>
</protein>
<dbReference type="InterPro" id="IPR043129">
    <property type="entry name" value="ATPase_NBD"/>
</dbReference>
<dbReference type="GO" id="GO:0005634">
    <property type="term" value="C:nucleus"/>
    <property type="evidence" value="ECO:0007669"/>
    <property type="project" value="UniProtKB-ARBA"/>
</dbReference>
<comment type="caution">
    <text evidence="9">The sequence shown here is derived from an EMBL/GenBank/DDBJ whole genome shotgun (WGS) entry which is preliminary data.</text>
</comment>
<dbReference type="Pfam" id="PF00022">
    <property type="entry name" value="Actin"/>
    <property type="match status" value="1"/>
</dbReference>
<dbReference type="PANTHER" id="PTHR11937">
    <property type="entry name" value="ACTIN"/>
    <property type="match status" value="1"/>
</dbReference>
<evidence type="ECO:0000256" key="8">
    <source>
        <dbReference type="SAM" id="MobiDB-lite"/>
    </source>
</evidence>
<dbReference type="FunFam" id="3.90.640.10:FF:000014">
    <property type="entry name" value="Putative actin-related protein 6"/>
    <property type="match status" value="1"/>
</dbReference>
<dbReference type="SMART" id="SM00268">
    <property type="entry name" value="ACTIN"/>
    <property type="match status" value="1"/>
</dbReference>
<accession>A0AAI9E479</accession>
<dbReference type="InterPro" id="IPR004000">
    <property type="entry name" value="Actin"/>
</dbReference>
<reference evidence="9" key="1">
    <citation type="submission" date="2023-11" db="EMBL/GenBank/DDBJ databases">
        <authorList>
            <person name="Alioto T."/>
            <person name="Alioto T."/>
            <person name="Gomez Garrido J."/>
        </authorList>
    </citation>
    <scope>NUCLEOTIDE SEQUENCE</scope>
</reference>